<keyword evidence="3 6" id="KW-0067">ATP-binding</keyword>
<dbReference type="Pfam" id="PF00005">
    <property type="entry name" value="ABC_tran"/>
    <property type="match status" value="1"/>
</dbReference>
<sequence length="267" mass="29495">MIEITNISKTYGNSKVKAVDTISVQVRSGEIFGFLGPNGSGKTTTIKMITGVLNPDSGQILVDGIDIAENPMEAKKRIGYVSDNPELFSQLKAVEYLNFVGDVYGVPTDLRQERVERYASLFEIKEVLNSGIGSFSHGMKQKLLITASLLPDPAVWILDEPMVGLDPKSAFQLKEIMREMANAGKSVFFSTHVMEVAEKLCDRLSIISAGKIMFEGTLQELRETRGENSSLEKLFLELVDTDRLSSFGNSDSAFDNENPENDPKKDK</sequence>
<dbReference type="AlphaFoldDB" id="A0A0B7GYI8"/>
<evidence type="ECO:0000259" key="5">
    <source>
        <dbReference type="PROSITE" id="PS50893"/>
    </source>
</evidence>
<feature type="domain" description="ABC transporter" evidence="5">
    <location>
        <begin position="2"/>
        <end position="234"/>
    </location>
</feature>
<feature type="region of interest" description="Disordered" evidence="4">
    <location>
        <begin position="246"/>
        <end position="267"/>
    </location>
</feature>
<organism evidence="6 7">
    <name type="scientific">Treponema phagedenis</name>
    <dbReference type="NCBI Taxonomy" id="162"/>
    <lineage>
        <taxon>Bacteria</taxon>
        <taxon>Pseudomonadati</taxon>
        <taxon>Spirochaetota</taxon>
        <taxon>Spirochaetia</taxon>
        <taxon>Spirochaetales</taxon>
        <taxon>Treponemataceae</taxon>
        <taxon>Treponema</taxon>
    </lineage>
</organism>
<dbReference type="InterPro" id="IPR051782">
    <property type="entry name" value="ABC_Transporter_VariousFunc"/>
</dbReference>
<dbReference type="InterPro" id="IPR003439">
    <property type="entry name" value="ABC_transporter-like_ATP-bd"/>
</dbReference>
<accession>A0A0B7GYI8</accession>
<dbReference type="PROSITE" id="PS50893">
    <property type="entry name" value="ABC_TRANSPORTER_2"/>
    <property type="match status" value="1"/>
</dbReference>
<keyword evidence="1" id="KW-0813">Transport</keyword>
<dbReference type="PANTHER" id="PTHR42939:SF1">
    <property type="entry name" value="ABC TRANSPORTER ATP-BINDING PROTEIN ALBC-RELATED"/>
    <property type="match status" value="1"/>
</dbReference>
<dbReference type="Proteomes" id="UP000042527">
    <property type="component" value="Unassembled WGS sequence"/>
</dbReference>
<dbReference type="OrthoDB" id="9775135at2"/>
<dbReference type="GO" id="GO:0016887">
    <property type="term" value="F:ATP hydrolysis activity"/>
    <property type="evidence" value="ECO:0007669"/>
    <property type="project" value="InterPro"/>
</dbReference>
<keyword evidence="7" id="KW-1185">Reference proteome</keyword>
<dbReference type="SUPFAM" id="SSF52540">
    <property type="entry name" value="P-loop containing nucleoside triphosphate hydrolases"/>
    <property type="match status" value="1"/>
</dbReference>
<evidence type="ECO:0000256" key="4">
    <source>
        <dbReference type="SAM" id="MobiDB-lite"/>
    </source>
</evidence>
<evidence type="ECO:0000256" key="1">
    <source>
        <dbReference type="ARBA" id="ARBA00022448"/>
    </source>
</evidence>
<reference evidence="7" key="1">
    <citation type="submission" date="2015-01" db="EMBL/GenBank/DDBJ databases">
        <authorList>
            <person name="Manzoor Shahid"/>
            <person name="Zubair Saima"/>
        </authorList>
    </citation>
    <scope>NUCLEOTIDE SEQUENCE [LARGE SCALE GENOMIC DNA]</scope>
    <source>
        <strain evidence="7">V1</strain>
    </source>
</reference>
<dbReference type="RefSeq" id="WP_044634607.1">
    <property type="nucleotide sequence ID" value="NZ_CDNC01000013.1"/>
</dbReference>
<dbReference type="InterPro" id="IPR003593">
    <property type="entry name" value="AAA+_ATPase"/>
</dbReference>
<dbReference type="CDD" id="cd03230">
    <property type="entry name" value="ABC_DR_subfamily_A"/>
    <property type="match status" value="1"/>
</dbReference>
<dbReference type="Gene3D" id="3.40.50.300">
    <property type="entry name" value="P-loop containing nucleotide triphosphate hydrolases"/>
    <property type="match status" value="1"/>
</dbReference>
<protein>
    <submittedName>
        <fullName evidence="6">ABC transporter, ATP-binding protein</fullName>
    </submittedName>
</protein>
<gene>
    <name evidence="6" type="ORF">TPHV1_200026</name>
</gene>
<keyword evidence="2" id="KW-0547">Nucleotide-binding</keyword>
<dbReference type="InterPro" id="IPR027417">
    <property type="entry name" value="P-loop_NTPase"/>
</dbReference>
<feature type="compositionally biased region" description="Polar residues" evidence="4">
    <location>
        <begin position="246"/>
        <end position="255"/>
    </location>
</feature>
<proteinExistence type="predicted"/>
<evidence type="ECO:0000313" key="7">
    <source>
        <dbReference type="Proteomes" id="UP000042527"/>
    </source>
</evidence>
<dbReference type="EMBL" id="CDNC01000013">
    <property type="protein sequence ID" value="CEM61736.1"/>
    <property type="molecule type" value="Genomic_DNA"/>
</dbReference>
<evidence type="ECO:0000256" key="3">
    <source>
        <dbReference type="ARBA" id="ARBA00022840"/>
    </source>
</evidence>
<evidence type="ECO:0000256" key="2">
    <source>
        <dbReference type="ARBA" id="ARBA00022741"/>
    </source>
</evidence>
<dbReference type="GO" id="GO:0005524">
    <property type="term" value="F:ATP binding"/>
    <property type="evidence" value="ECO:0007669"/>
    <property type="project" value="UniProtKB-KW"/>
</dbReference>
<dbReference type="PANTHER" id="PTHR42939">
    <property type="entry name" value="ABC TRANSPORTER ATP-BINDING PROTEIN ALBC-RELATED"/>
    <property type="match status" value="1"/>
</dbReference>
<dbReference type="SMART" id="SM00382">
    <property type="entry name" value="AAA"/>
    <property type="match status" value="1"/>
</dbReference>
<name>A0A0B7GYI8_TREPH</name>
<evidence type="ECO:0000313" key="6">
    <source>
        <dbReference type="EMBL" id="CEM61736.1"/>
    </source>
</evidence>